<proteinExistence type="predicted"/>
<gene>
    <name evidence="2" type="ORF">ACFQMA_22305</name>
</gene>
<feature type="region of interest" description="Disordered" evidence="1">
    <location>
        <begin position="20"/>
        <end position="74"/>
    </location>
</feature>
<reference evidence="2 3" key="1">
    <citation type="journal article" date="2019" name="Int. J. Syst. Evol. Microbiol.">
        <title>The Global Catalogue of Microorganisms (GCM) 10K type strain sequencing project: providing services to taxonomists for standard genome sequencing and annotation.</title>
        <authorList>
            <consortium name="The Broad Institute Genomics Platform"/>
            <consortium name="The Broad Institute Genome Sequencing Center for Infectious Disease"/>
            <person name="Wu L."/>
            <person name="Ma J."/>
        </authorList>
    </citation>
    <scope>NUCLEOTIDE SEQUENCE [LARGE SCALE GENOMIC DNA]</scope>
    <source>
        <strain evidence="2 3">XZYJT29</strain>
    </source>
</reference>
<feature type="compositionally biased region" description="Low complexity" evidence="1">
    <location>
        <begin position="26"/>
        <end position="38"/>
    </location>
</feature>
<organism evidence="2 3">
    <name type="scientific">Halosimplex aquaticum</name>
    <dbReference type="NCBI Taxonomy" id="3026162"/>
    <lineage>
        <taxon>Archaea</taxon>
        <taxon>Methanobacteriati</taxon>
        <taxon>Methanobacteriota</taxon>
        <taxon>Stenosarchaea group</taxon>
        <taxon>Halobacteria</taxon>
        <taxon>Halobacteriales</taxon>
        <taxon>Haloarculaceae</taxon>
        <taxon>Halosimplex</taxon>
    </lineage>
</organism>
<sequence length="183" mass="19943">MRVHAVALVALLAVTAGCSALGGQSPDATTETPAPTEAPTDEPCRTDLLLTSEGNDRVTPKPLPEERPDQDPEAVGQFAREYERAFAHNHEIGERARDVTVELQGTTVRSVDGGYRVRVHVWTRTVVDPPTAATDTGTTTRESFYDAHYFVSEGVVRRAETERHGTLPDDDLSQSGLTLACWE</sequence>
<evidence type="ECO:0000256" key="1">
    <source>
        <dbReference type="SAM" id="MobiDB-lite"/>
    </source>
</evidence>
<keyword evidence="3" id="KW-1185">Reference proteome</keyword>
<dbReference type="PROSITE" id="PS51257">
    <property type="entry name" value="PROKAR_LIPOPROTEIN"/>
    <property type="match status" value="1"/>
</dbReference>
<dbReference type="AlphaFoldDB" id="A0ABD5YB48"/>
<dbReference type="RefSeq" id="WP_274323617.1">
    <property type="nucleotide sequence ID" value="NZ_CP118158.1"/>
</dbReference>
<dbReference type="EMBL" id="JBHTAS010000001">
    <property type="protein sequence ID" value="MFC7142555.1"/>
    <property type="molecule type" value="Genomic_DNA"/>
</dbReference>
<evidence type="ECO:0008006" key="4">
    <source>
        <dbReference type="Google" id="ProtNLM"/>
    </source>
</evidence>
<evidence type="ECO:0000313" key="3">
    <source>
        <dbReference type="Proteomes" id="UP001596432"/>
    </source>
</evidence>
<accession>A0ABD5YB48</accession>
<evidence type="ECO:0000313" key="2">
    <source>
        <dbReference type="EMBL" id="MFC7142555.1"/>
    </source>
</evidence>
<protein>
    <recommendedName>
        <fullName evidence="4">Lipoprotein</fullName>
    </recommendedName>
</protein>
<comment type="caution">
    <text evidence="2">The sequence shown here is derived from an EMBL/GenBank/DDBJ whole genome shotgun (WGS) entry which is preliminary data.</text>
</comment>
<dbReference type="Proteomes" id="UP001596432">
    <property type="component" value="Unassembled WGS sequence"/>
</dbReference>
<dbReference type="GeneID" id="78822901"/>
<feature type="compositionally biased region" description="Basic and acidic residues" evidence="1">
    <location>
        <begin position="54"/>
        <end position="70"/>
    </location>
</feature>
<name>A0ABD5YB48_9EURY</name>